<evidence type="ECO:0000256" key="2">
    <source>
        <dbReference type="ARBA" id="ARBA00022475"/>
    </source>
</evidence>
<dbReference type="Proteomes" id="UP000085678">
    <property type="component" value="Unplaced"/>
</dbReference>
<dbReference type="InterPro" id="IPR000995">
    <property type="entry name" value="Musac_Ach_rcpt"/>
</dbReference>
<feature type="compositionally biased region" description="Polar residues" evidence="10">
    <location>
        <begin position="497"/>
        <end position="511"/>
    </location>
</feature>
<dbReference type="KEGG" id="lak:106164450"/>
<dbReference type="PROSITE" id="PS00237">
    <property type="entry name" value="G_PROTEIN_RECEP_F1_1"/>
    <property type="match status" value="1"/>
</dbReference>
<dbReference type="SUPFAM" id="SSF81321">
    <property type="entry name" value="Family A G protein-coupled receptor-like"/>
    <property type="match status" value="1"/>
</dbReference>
<feature type="transmembrane region" description="Helical" evidence="11">
    <location>
        <begin position="211"/>
        <end position="236"/>
    </location>
</feature>
<reference evidence="14" key="1">
    <citation type="submission" date="2025-08" db="UniProtKB">
        <authorList>
            <consortium name="RefSeq"/>
        </authorList>
    </citation>
    <scope>IDENTIFICATION</scope>
    <source>
        <tissue evidence="14">Gonads</tissue>
    </source>
</reference>
<feature type="domain" description="G-protein coupled receptors family 1 profile" evidence="12">
    <location>
        <begin position="65"/>
        <end position="599"/>
    </location>
</feature>
<feature type="transmembrane region" description="Helical" evidence="11">
    <location>
        <begin position="85"/>
        <end position="105"/>
    </location>
</feature>
<proteinExistence type="inferred from homology"/>
<keyword evidence="8 9" id="KW-0807">Transducer</keyword>
<dbReference type="PANTHER" id="PTHR24247:SF265">
    <property type="entry name" value="MUSCARINIC ACETYLCHOLINE RECEPTOR DM1"/>
    <property type="match status" value="1"/>
</dbReference>
<organism evidence="13 14">
    <name type="scientific">Lingula anatina</name>
    <name type="common">Brachiopod</name>
    <name type="synonym">Lingula unguis</name>
    <dbReference type="NCBI Taxonomy" id="7574"/>
    <lineage>
        <taxon>Eukaryota</taxon>
        <taxon>Metazoa</taxon>
        <taxon>Spiralia</taxon>
        <taxon>Lophotrochozoa</taxon>
        <taxon>Brachiopoda</taxon>
        <taxon>Linguliformea</taxon>
        <taxon>Lingulata</taxon>
        <taxon>Lingulida</taxon>
        <taxon>Linguloidea</taxon>
        <taxon>Lingulidae</taxon>
        <taxon>Lingula</taxon>
    </lineage>
</organism>
<feature type="region of interest" description="Disordered" evidence="10">
    <location>
        <begin position="497"/>
        <end position="519"/>
    </location>
</feature>
<dbReference type="GO" id="GO:0004993">
    <property type="term" value="F:G protein-coupled serotonin receptor activity"/>
    <property type="evidence" value="ECO:0007669"/>
    <property type="project" value="TreeGrafter"/>
</dbReference>
<evidence type="ECO:0000313" key="14">
    <source>
        <dbReference type="RefSeq" id="XP_013397819.1"/>
    </source>
</evidence>
<comment type="subcellular location">
    <subcellularLocation>
        <location evidence="1">Cell membrane</location>
        <topology evidence="1">Multi-pass membrane protein</topology>
    </subcellularLocation>
</comment>
<dbReference type="InterPro" id="IPR000276">
    <property type="entry name" value="GPCR_Rhodpsn"/>
</dbReference>
<keyword evidence="4 11" id="KW-1133">Transmembrane helix</keyword>
<dbReference type="GO" id="GO:0016907">
    <property type="term" value="F:G protein-coupled acetylcholine receptor activity"/>
    <property type="evidence" value="ECO:0007669"/>
    <property type="project" value="InterPro"/>
</dbReference>
<evidence type="ECO:0000256" key="9">
    <source>
        <dbReference type="RuleBase" id="RU000688"/>
    </source>
</evidence>
<feature type="transmembrane region" description="Helical" evidence="11">
    <location>
        <begin position="548"/>
        <end position="568"/>
    </location>
</feature>
<dbReference type="Pfam" id="PF00001">
    <property type="entry name" value="7tm_1"/>
    <property type="match status" value="1"/>
</dbReference>
<dbReference type="PRINTS" id="PR00243">
    <property type="entry name" value="MUSCARINICR"/>
</dbReference>
<keyword evidence="13" id="KW-1185">Reference proteome</keyword>
<dbReference type="SMART" id="SM01381">
    <property type="entry name" value="7TM_GPCR_Srsx"/>
    <property type="match status" value="1"/>
</dbReference>
<evidence type="ECO:0000313" key="13">
    <source>
        <dbReference type="Proteomes" id="UP000085678"/>
    </source>
</evidence>
<dbReference type="PRINTS" id="PR00237">
    <property type="entry name" value="GPCRRHODOPSN"/>
</dbReference>
<dbReference type="GO" id="GO:0030425">
    <property type="term" value="C:dendrite"/>
    <property type="evidence" value="ECO:0007669"/>
    <property type="project" value="TreeGrafter"/>
</dbReference>
<dbReference type="OMA" id="AYTRHEE"/>
<accession>A0A1S3IJX1</accession>
<dbReference type="GO" id="GO:0007197">
    <property type="term" value="P:adenylate cyclase-inhibiting G protein-coupled acetylcholine receptor signaling pathway"/>
    <property type="evidence" value="ECO:0007669"/>
    <property type="project" value="TreeGrafter"/>
</dbReference>
<evidence type="ECO:0000256" key="8">
    <source>
        <dbReference type="ARBA" id="ARBA00023224"/>
    </source>
</evidence>
<protein>
    <submittedName>
        <fullName evidence="14">Muscarinic acetylcholine receptor M1</fullName>
    </submittedName>
</protein>
<evidence type="ECO:0000256" key="1">
    <source>
        <dbReference type="ARBA" id="ARBA00004651"/>
    </source>
</evidence>
<evidence type="ECO:0000256" key="6">
    <source>
        <dbReference type="ARBA" id="ARBA00023136"/>
    </source>
</evidence>
<evidence type="ECO:0000256" key="5">
    <source>
        <dbReference type="ARBA" id="ARBA00023040"/>
    </source>
</evidence>
<name>A0A1S3IJX1_LINAN</name>
<keyword evidence="6 11" id="KW-0472">Membrane</keyword>
<evidence type="ECO:0000256" key="7">
    <source>
        <dbReference type="ARBA" id="ARBA00023170"/>
    </source>
</evidence>
<dbReference type="InParanoid" id="A0A1S3IJX1"/>
<gene>
    <name evidence="14" type="primary">LOC106164450</name>
</gene>
<evidence type="ECO:0000256" key="11">
    <source>
        <dbReference type="SAM" id="Phobius"/>
    </source>
</evidence>
<dbReference type="STRING" id="7574.A0A1S3IJX1"/>
<evidence type="ECO:0000256" key="10">
    <source>
        <dbReference type="SAM" id="MobiDB-lite"/>
    </source>
</evidence>
<dbReference type="GeneID" id="106164450"/>
<evidence type="ECO:0000256" key="3">
    <source>
        <dbReference type="ARBA" id="ARBA00022692"/>
    </source>
</evidence>
<sequence>MSATSYAVETVAKEAISVDVITNYTHNATQFTALGQPTQRLTYGAGGVAAITAISGITAVVTIIGNLMVMAAFVKESKLRSPNNYYLLCLSVADLCVGLFSIPLFTMYEVLGYWPEQLGPKVCDIWLASDYTFCTISLSGILVISIDRYLSLKKPLAYRVRRTTRQVLTTIGMVWLLNLVLWFSAVFIFQYHQGQRQIAPTECYTYYINSFAFTLVTNTASIWMPLGITFVFYILIYRMVRNSIPVQGGGGDRKQSNGNGKPFTVRFAEVGKRRSKESCSSKDNSDEADIEGCNSLLQSETRDPLCTTPERKTSWIGRFYNKTGAYNGSIAIRRASAPVSSTIDSAIEKIALKNYVHAQRSSEESKRDHVNGVRYKLSSKPDLLIKNGHRRNGYGIEQLALQESSCVEMDTLSPLSCVTSRGQFRRSSEAFVDNLRAMERSDSLYLRRKSEGALVSLGTNAFEEQSAHKSRRASIQEKMKLEPPGRRTYPARVTFKSNGGLNTGSDNVSKPSTPPALSRGPRQARLLSNALYMSVTYSKSENKALRTLTFIMCTFTICWLPWSIFVVIKSTCTNCIERHIYAISYWLCYLNSALNPLCYAAANPIFRVTFCSILGLNGGNRTTNLSRPSGSSSSHQE</sequence>
<keyword evidence="2" id="KW-1003">Cell membrane</keyword>
<dbReference type="AlphaFoldDB" id="A0A1S3IJX1"/>
<feature type="transmembrane region" description="Helical" evidence="11">
    <location>
        <begin position="167"/>
        <end position="191"/>
    </location>
</feature>
<comment type="similarity">
    <text evidence="9">Belongs to the G-protein coupled receptor 1 family.</text>
</comment>
<keyword evidence="5 9" id="KW-0297">G-protein coupled receptor</keyword>
<dbReference type="GO" id="GO:0007187">
    <property type="term" value="P:G protein-coupled receptor signaling pathway, coupled to cyclic nucleotide second messenger"/>
    <property type="evidence" value="ECO:0007669"/>
    <property type="project" value="TreeGrafter"/>
</dbReference>
<dbReference type="OrthoDB" id="10071887at2759"/>
<dbReference type="PROSITE" id="PS50262">
    <property type="entry name" value="G_PROTEIN_RECEP_F1_2"/>
    <property type="match status" value="1"/>
</dbReference>
<keyword evidence="3 9" id="KW-0812">Transmembrane</keyword>
<dbReference type="RefSeq" id="XP_013397819.1">
    <property type="nucleotide sequence ID" value="XM_013542365.1"/>
</dbReference>
<dbReference type="PANTHER" id="PTHR24247">
    <property type="entry name" value="5-HYDROXYTRYPTAMINE RECEPTOR"/>
    <property type="match status" value="1"/>
</dbReference>
<dbReference type="GO" id="GO:0005886">
    <property type="term" value="C:plasma membrane"/>
    <property type="evidence" value="ECO:0007669"/>
    <property type="project" value="UniProtKB-SubCell"/>
</dbReference>
<evidence type="ECO:0000259" key="12">
    <source>
        <dbReference type="PROSITE" id="PS50262"/>
    </source>
</evidence>
<dbReference type="Gene3D" id="1.20.1070.10">
    <property type="entry name" value="Rhodopsin 7-helix transmembrane proteins"/>
    <property type="match status" value="2"/>
</dbReference>
<keyword evidence="7 9" id="KW-0675">Receptor</keyword>
<evidence type="ECO:0000256" key="4">
    <source>
        <dbReference type="ARBA" id="ARBA00022989"/>
    </source>
</evidence>
<feature type="transmembrane region" description="Helical" evidence="11">
    <location>
        <begin position="125"/>
        <end position="146"/>
    </location>
</feature>
<dbReference type="InterPro" id="IPR017452">
    <property type="entry name" value="GPCR_Rhodpsn_7TM"/>
</dbReference>
<dbReference type="GO" id="GO:0045202">
    <property type="term" value="C:synapse"/>
    <property type="evidence" value="ECO:0007669"/>
    <property type="project" value="TreeGrafter"/>
</dbReference>
<feature type="transmembrane region" description="Helical" evidence="11">
    <location>
        <begin position="48"/>
        <end position="73"/>
    </location>
</feature>